<dbReference type="KEGG" id="cbae:COR50_00685"/>
<reference evidence="2 3" key="1">
    <citation type="submission" date="2017-10" db="EMBL/GenBank/DDBJ databases">
        <title>Paenichitinophaga pekingensis gen. nov., sp. nov., isolated from activated sludge.</title>
        <authorList>
            <person name="Jin D."/>
            <person name="Kong X."/>
            <person name="Deng Y."/>
            <person name="Bai Z."/>
        </authorList>
    </citation>
    <scope>NUCLEOTIDE SEQUENCE [LARGE SCALE GENOMIC DNA]</scope>
    <source>
        <strain evidence="2 3">13</strain>
    </source>
</reference>
<keyword evidence="1" id="KW-1133">Transmembrane helix</keyword>
<keyword evidence="1" id="KW-0472">Membrane</keyword>
<feature type="transmembrane region" description="Helical" evidence="1">
    <location>
        <begin position="122"/>
        <end position="141"/>
    </location>
</feature>
<dbReference type="AlphaFoldDB" id="A0A291QPD4"/>
<dbReference type="OrthoDB" id="329514at2"/>
<keyword evidence="3" id="KW-1185">Reference proteome</keyword>
<evidence type="ECO:0000256" key="1">
    <source>
        <dbReference type="SAM" id="Phobius"/>
    </source>
</evidence>
<feature type="transmembrane region" description="Helical" evidence="1">
    <location>
        <begin position="6"/>
        <end position="24"/>
    </location>
</feature>
<keyword evidence="1" id="KW-0812">Transmembrane</keyword>
<proteinExistence type="predicted"/>
<evidence type="ECO:0008006" key="4">
    <source>
        <dbReference type="Google" id="ProtNLM"/>
    </source>
</evidence>
<dbReference type="Proteomes" id="UP000220133">
    <property type="component" value="Chromosome"/>
</dbReference>
<gene>
    <name evidence="2" type="ORF">COR50_00685</name>
</gene>
<accession>A0A291QPD4</accession>
<protein>
    <recommendedName>
        <fullName evidence="4">Cytochrome B</fullName>
    </recommendedName>
</protein>
<dbReference type="EMBL" id="CP023777">
    <property type="protein sequence ID" value="ATL45791.1"/>
    <property type="molecule type" value="Genomic_DNA"/>
</dbReference>
<evidence type="ECO:0000313" key="2">
    <source>
        <dbReference type="EMBL" id="ATL45791.1"/>
    </source>
</evidence>
<feature type="transmembrane region" description="Helical" evidence="1">
    <location>
        <begin position="84"/>
        <end position="102"/>
    </location>
</feature>
<dbReference type="RefSeq" id="WP_098192181.1">
    <property type="nucleotide sequence ID" value="NZ_CP023777.1"/>
</dbReference>
<sequence length="152" mass="17071">MTTLLFVHAILRYLILLAGLWAIIRAFKGVNSQAPYSNADNKASLFYMIFFDLQVVVGLILFFISPLIQSATADMGAAMKNPTLRFFTVEHTVMALISLALLHIGRSKIKKATTDAKKHKLALVFFGLSFIVLLLLIPWPFREALSRGWFPN</sequence>
<feature type="transmembrane region" description="Helical" evidence="1">
    <location>
        <begin position="45"/>
        <end position="64"/>
    </location>
</feature>
<name>A0A291QPD4_9BACT</name>
<evidence type="ECO:0000313" key="3">
    <source>
        <dbReference type="Proteomes" id="UP000220133"/>
    </source>
</evidence>
<organism evidence="2 3">
    <name type="scientific">Chitinophaga caeni</name>
    <dbReference type="NCBI Taxonomy" id="2029983"/>
    <lineage>
        <taxon>Bacteria</taxon>
        <taxon>Pseudomonadati</taxon>
        <taxon>Bacteroidota</taxon>
        <taxon>Chitinophagia</taxon>
        <taxon>Chitinophagales</taxon>
        <taxon>Chitinophagaceae</taxon>
        <taxon>Chitinophaga</taxon>
    </lineage>
</organism>